<dbReference type="InterPro" id="IPR057326">
    <property type="entry name" value="KR_dom"/>
</dbReference>
<dbReference type="Pfam" id="PF00550">
    <property type="entry name" value="PP-binding"/>
    <property type="match status" value="1"/>
</dbReference>
<dbReference type="InterPro" id="IPR036736">
    <property type="entry name" value="ACP-like_sf"/>
</dbReference>
<comment type="caution">
    <text evidence="6">The sequence shown here is derived from an EMBL/GenBank/DDBJ whole genome shotgun (WGS) entry which is preliminary data.</text>
</comment>
<dbReference type="GO" id="GO:0005886">
    <property type="term" value="C:plasma membrane"/>
    <property type="evidence" value="ECO:0007669"/>
    <property type="project" value="TreeGrafter"/>
</dbReference>
<dbReference type="SMART" id="SM00825">
    <property type="entry name" value="PKS_KS"/>
    <property type="match status" value="1"/>
</dbReference>
<dbReference type="GO" id="GO:0031177">
    <property type="term" value="F:phosphopantetheine binding"/>
    <property type="evidence" value="ECO:0007669"/>
    <property type="project" value="InterPro"/>
</dbReference>
<dbReference type="GO" id="GO:0005737">
    <property type="term" value="C:cytoplasm"/>
    <property type="evidence" value="ECO:0007669"/>
    <property type="project" value="TreeGrafter"/>
</dbReference>
<dbReference type="SUPFAM" id="SSF51735">
    <property type="entry name" value="NAD(P)-binding Rossmann-fold domains"/>
    <property type="match status" value="2"/>
</dbReference>
<accession>A0A8S9T2U7</accession>
<dbReference type="GO" id="GO:0006633">
    <property type="term" value="P:fatty acid biosynthetic process"/>
    <property type="evidence" value="ECO:0007669"/>
    <property type="project" value="InterPro"/>
</dbReference>
<dbReference type="Gene3D" id="3.40.366.10">
    <property type="entry name" value="Malonyl-Coenzyme A Acyl Carrier Protein, domain 2"/>
    <property type="match status" value="1"/>
</dbReference>
<dbReference type="InterPro" id="IPR001227">
    <property type="entry name" value="Ac_transferase_dom_sf"/>
</dbReference>
<dbReference type="SUPFAM" id="SSF47336">
    <property type="entry name" value="ACP-like"/>
    <property type="match status" value="1"/>
</dbReference>
<dbReference type="Pfam" id="PF02801">
    <property type="entry name" value="Ketoacyl-synt_C"/>
    <property type="match status" value="1"/>
</dbReference>
<dbReference type="InterPro" id="IPR020806">
    <property type="entry name" value="PKS_PP-bd"/>
</dbReference>
<dbReference type="CDD" id="cd08955">
    <property type="entry name" value="KR_2_FAS_SDR_x"/>
    <property type="match status" value="1"/>
</dbReference>
<dbReference type="EMBL" id="JHEG04000001">
    <property type="protein sequence ID" value="KAF3885902.1"/>
    <property type="molecule type" value="Genomic_DNA"/>
</dbReference>
<dbReference type="InterPro" id="IPR014043">
    <property type="entry name" value="Acyl_transferase_dom"/>
</dbReference>
<dbReference type="InterPro" id="IPR036291">
    <property type="entry name" value="NAD(P)-bd_dom_sf"/>
</dbReference>
<dbReference type="InterPro" id="IPR020841">
    <property type="entry name" value="PKS_Beta-ketoAc_synthase_dom"/>
</dbReference>
<dbReference type="CDD" id="cd00833">
    <property type="entry name" value="PKS"/>
    <property type="match status" value="1"/>
</dbReference>
<dbReference type="PROSITE" id="PS50075">
    <property type="entry name" value="CARRIER"/>
    <property type="match status" value="1"/>
</dbReference>
<dbReference type="Pfam" id="PF00698">
    <property type="entry name" value="Acyl_transf_1"/>
    <property type="match status" value="1"/>
</dbReference>
<dbReference type="InterPro" id="IPR018201">
    <property type="entry name" value="Ketoacyl_synth_AS"/>
</dbReference>
<evidence type="ECO:0000256" key="2">
    <source>
        <dbReference type="ARBA" id="ARBA00022553"/>
    </source>
</evidence>
<dbReference type="Proteomes" id="UP000029738">
    <property type="component" value="Unassembled WGS sequence"/>
</dbReference>
<dbReference type="InterPro" id="IPR016035">
    <property type="entry name" value="Acyl_Trfase/lysoPLipase"/>
</dbReference>
<dbReference type="InterPro" id="IPR050091">
    <property type="entry name" value="PKS_NRPS_Biosynth_Enz"/>
</dbReference>
<feature type="domain" description="Ketosynthase family 3 (KS3)" evidence="5">
    <location>
        <begin position="36"/>
        <end position="463"/>
    </location>
</feature>
<dbReference type="Gene3D" id="1.10.1200.10">
    <property type="entry name" value="ACP-like"/>
    <property type="match status" value="1"/>
</dbReference>
<evidence type="ECO:0000313" key="7">
    <source>
        <dbReference type="Proteomes" id="UP000029738"/>
    </source>
</evidence>
<dbReference type="PROSITE" id="PS00606">
    <property type="entry name" value="KS3_1"/>
    <property type="match status" value="1"/>
</dbReference>
<dbReference type="RefSeq" id="WP_167844656.1">
    <property type="nucleotide sequence ID" value="NZ_JHEG04000001.1"/>
</dbReference>
<keyword evidence="2" id="KW-0597">Phosphoprotein</keyword>
<dbReference type="GO" id="GO:0004315">
    <property type="term" value="F:3-oxoacyl-[acyl-carrier-protein] synthase activity"/>
    <property type="evidence" value="ECO:0007669"/>
    <property type="project" value="InterPro"/>
</dbReference>
<dbReference type="Pfam" id="PF21394">
    <property type="entry name" value="Beta-ketacyl_N"/>
    <property type="match status" value="1"/>
</dbReference>
<dbReference type="InterPro" id="IPR009081">
    <property type="entry name" value="PP-bd_ACP"/>
</dbReference>
<proteinExistence type="predicted"/>
<dbReference type="SMART" id="SM00827">
    <property type="entry name" value="PKS_AT"/>
    <property type="match status" value="1"/>
</dbReference>
<dbReference type="FunFam" id="3.40.47.10:FF:000019">
    <property type="entry name" value="Polyketide synthase type I"/>
    <property type="match status" value="1"/>
</dbReference>
<dbReference type="SUPFAM" id="SSF53901">
    <property type="entry name" value="Thiolase-like"/>
    <property type="match status" value="1"/>
</dbReference>
<evidence type="ECO:0000259" key="5">
    <source>
        <dbReference type="PROSITE" id="PS52004"/>
    </source>
</evidence>
<dbReference type="InterPro" id="IPR016039">
    <property type="entry name" value="Thiolase-like"/>
</dbReference>
<dbReference type="Gene3D" id="3.40.47.10">
    <property type="match status" value="1"/>
</dbReference>
<dbReference type="PANTHER" id="PTHR43775:SF37">
    <property type="entry name" value="SI:DKEY-61P9.11"/>
    <property type="match status" value="1"/>
</dbReference>
<dbReference type="GO" id="GO:0071770">
    <property type="term" value="P:DIM/DIP cell wall layer assembly"/>
    <property type="evidence" value="ECO:0007669"/>
    <property type="project" value="TreeGrafter"/>
</dbReference>
<reference evidence="6" key="2">
    <citation type="submission" date="2019-11" db="EMBL/GenBank/DDBJ databases">
        <title>Improved Assembly of Tolypothrix boutellei genome.</title>
        <authorList>
            <person name="Sarangi A.N."/>
            <person name="Mukherjee M."/>
            <person name="Ghosh S."/>
            <person name="Singh D."/>
            <person name="Das A."/>
            <person name="Kant S."/>
            <person name="Prusty A."/>
            <person name="Tripathy S."/>
        </authorList>
    </citation>
    <scope>NUCLEOTIDE SEQUENCE</scope>
    <source>
        <strain evidence="6">VB521301</strain>
    </source>
</reference>
<dbReference type="InterPro" id="IPR049490">
    <property type="entry name" value="C883_1060-like_KR_N"/>
</dbReference>
<dbReference type="InterPro" id="IPR014031">
    <property type="entry name" value="Ketoacyl_synth_C"/>
</dbReference>
<sequence length="1598" mass="175917">MGNTSDRLAQLSPLKQAFLKLEEMQSKLDAMERKQTEPIAIIGMGCRFPGGANNPESFWQLLYDGVDATREVPSDRWDVSAYDKANLKDFNTISTHRGGFLDTEVDRFDAEFFAIPPREAVNVDPQQRLLLEVSWEALENAGIAPDKLNGSRSGVFVGINNDDYKQLMMSGSGNANAYSFTGNTASVAAGRLSYFLGLQGPSLAVDTACSSSLVGVHLACQSLRLRECNLALAGGVNLILSQHLSIVLSKMRALSPDGRCKTFDAAADGYGRGEGCGVIVLKRLSDALVDGNNILALIRGTAINHDGRSSGLTVPNGLAQQAVVKAALENADVKPANISYVEVHGTGTALGDPIEVEALRAVLAEGRSKTQPILLGSVKTNIGHLEAAAGVAGVIKVVLAMQHKKLPPHLHLKKLNSAISQESFPIVIPKEQTPWSLVNGQQRLAGVSSFGMSGTNAHAILEEAPTKNQKKEGNKRPLHILTLSAKTETALKELASRYEQYLATCCSESLGDICFTANTGRSHFNYRLAIVADTLQQLRQQLTAFIHEKQPQELRSTLRTPSKKAKIAFLFSGQGSQYIGMGRQLYDTQPIFRQALEHCDELLRPYLDQSLLSVLFPPSNATSSLNETAYTQPALFALEYALAQLWLSWGIQPDAVMGHSLGEYVAACVAGVFSLEDGLKLIAYRGKMMQSLPKGGEMIAIFTEESRVREALATPTVGIDIYEEKVAIAALNSPREIVISGDSKVLEAVVAKLEAQGIHTQRLNVSHAFHSPLMEPILDSFEQIAANVKYSSPKIDLISNLTGKPIAGVEVANARYWRRHIREAVKFSESMKTLHAQGYEIFLEIGPNPILLGMGRRCLPNGTGAWLPSLRKGHSDWQQLLQSLGALYTSGIEVDWSGFDRDYPRCQYPLPNYPFQRSRYWIEQQKTDDQHNNWLYEIEWQPQSLTSSASESLTKGSVEHSGWLIFADRCHGVGSALATLLEKHGESCTLVFTGDTYERSMQGCLQINPAQPEDFQRLLRELLENNKLSYRGIVHLWSLDSTPTDTTTIDSLYTDQLRNCGSVLHLVQALASVKGSYLPRLWLITHGSQPIETENLAIAQAPLWGLGRTIALEHPEMSAALVDIVSSSPEETAVTLLEELCQPKGESQVCWRYGKRFVARLVPSASQKRKLKPLKFRTDSTYLITGGLGGLGLKVAQWLLEQGVRHLVLVGRSVATEQVSQELSKLQQLGAKIVVAQADISQETEVQRVLTDIKVNLPPLCGIIHAAGVLDDGVLTKQNWKRFAQVMAPKVAGAWNLHIQTQDIALDFFVNFSSAASVHGSLGQGSYAVGNAFLDALAHYRQLRELPALTINWSSWDEVGMAASMNGRDQQRWKEAGVSFIPPQQGVQVLGHLLKQACTQISVLSVDWSKFLQLFPDNFKSSFLMKIAEAIQSKTVEKSQAEFQKPKLLQILNDTPPNKRKNILIAHIQKEVAIVSGFEPSYLPEVQVGFFELGLDSLMILELKNLLQSSLGIFLSPTLTFEYSTIEALAEYLMSEIFSSDSLLHSTTQEQKNTYDQNELLTEIKQLSEDELTALIDLEIKTLARNTTKDYHNPKFKI</sequence>
<dbReference type="InterPro" id="IPR013968">
    <property type="entry name" value="PKS_KR"/>
</dbReference>
<dbReference type="SMART" id="SM00823">
    <property type="entry name" value="PKS_PP"/>
    <property type="match status" value="1"/>
</dbReference>
<dbReference type="Pfam" id="PF22621">
    <property type="entry name" value="CurL-like_PKS_C"/>
    <property type="match status" value="1"/>
</dbReference>
<reference evidence="6" key="1">
    <citation type="journal article" date="2015" name="Genome Announc.">
        <title>Draft Genome Sequence of Tolypothrix boutellei Strain VB521301.</title>
        <authorList>
            <person name="Chandrababunaidu M.M."/>
            <person name="Singh D."/>
            <person name="Sen D."/>
            <person name="Bhan S."/>
            <person name="Das S."/>
            <person name="Gupta A."/>
            <person name="Adhikary S.P."/>
            <person name="Tripathy S."/>
        </authorList>
    </citation>
    <scope>NUCLEOTIDE SEQUENCE</scope>
    <source>
        <strain evidence="6">VB521301</strain>
    </source>
</reference>
<dbReference type="PANTHER" id="PTHR43775">
    <property type="entry name" value="FATTY ACID SYNTHASE"/>
    <property type="match status" value="1"/>
</dbReference>
<dbReference type="FunFam" id="3.40.366.10:FF:000002">
    <property type="entry name" value="Probable polyketide synthase 2"/>
    <property type="match status" value="1"/>
</dbReference>
<dbReference type="GO" id="GO:0004312">
    <property type="term" value="F:fatty acid synthase activity"/>
    <property type="evidence" value="ECO:0007669"/>
    <property type="project" value="TreeGrafter"/>
</dbReference>
<dbReference type="PROSITE" id="PS52004">
    <property type="entry name" value="KS3_2"/>
    <property type="match status" value="1"/>
</dbReference>
<dbReference type="Pfam" id="PF08659">
    <property type="entry name" value="KR"/>
    <property type="match status" value="1"/>
</dbReference>
<dbReference type="Pfam" id="PF00109">
    <property type="entry name" value="ketoacyl-synt"/>
    <property type="match status" value="1"/>
</dbReference>
<dbReference type="Gene3D" id="3.40.50.720">
    <property type="entry name" value="NAD(P)-binding Rossmann-like Domain"/>
    <property type="match status" value="1"/>
</dbReference>
<organism evidence="6 7">
    <name type="scientific">Tolypothrix bouteillei VB521301</name>
    <dbReference type="NCBI Taxonomy" id="1479485"/>
    <lineage>
        <taxon>Bacteria</taxon>
        <taxon>Bacillati</taxon>
        <taxon>Cyanobacteriota</taxon>
        <taxon>Cyanophyceae</taxon>
        <taxon>Nostocales</taxon>
        <taxon>Tolypothrichaceae</taxon>
        <taxon>Tolypothrix</taxon>
    </lineage>
</organism>
<feature type="domain" description="Carrier" evidence="4">
    <location>
        <begin position="1462"/>
        <end position="1537"/>
    </location>
</feature>
<dbReference type="SMART" id="SM00822">
    <property type="entry name" value="PKS_KR"/>
    <property type="match status" value="1"/>
</dbReference>
<evidence type="ECO:0000259" key="4">
    <source>
        <dbReference type="PROSITE" id="PS50075"/>
    </source>
</evidence>
<evidence type="ECO:0000256" key="3">
    <source>
        <dbReference type="ARBA" id="ARBA00022679"/>
    </source>
</evidence>
<keyword evidence="3" id="KW-0808">Transferase</keyword>
<evidence type="ECO:0000313" key="6">
    <source>
        <dbReference type="EMBL" id="KAF3885902.1"/>
    </source>
</evidence>
<evidence type="ECO:0000256" key="1">
    <source>
        <dbReference type="ARBA" id="ARBA00022450"/>
    </source>
</evidence>
<dbReference type="Gene3D" id="3.30.70.3290">
    <property type="match status" value="1"/>
</dbReference>
<keyword evidence="1" id="KW-0596">Phosphopantetheine</keyword>
<keyword evidence="7" id="KW-1185">Reference proteome</keyword>
<name>A0A8S9T2U7_9CYAN</name>
<dbReference type="SUPFAM" id="SSF55048">
    <property type="entry name" value="Probable ACP-binding domain of malonyl-CoA ACP transacylase"/>
    <property type="match status" value="1"/>
</dbReference>
<gene>
    <name evidence="6" type="ORF">DA73_0400010795</name>
</gene>
<dbReference type="SUPFAM" id="SSF52151">
    <property type="entry name" value="FabD/lysophospholipase-like"/>
    <property type="match status" value="1"/>
</dbReference>
<dbReference type="InterPro" id="IPR014030">
    <property type="entry name" value="Ketoacyl_synth_N"/>
</dbReference>
<protein>
    <submittedName>
        <fullName evidence="6">Type I polyketide synthase</fullName>
    </submittedName>
</protein>
<dbReference type="InterPro" id="IPR016036">
    <property type="entry name" value="Malonyl_transacylase_ACP-bd"/>
</dbReference>